<dbReference type="EMBL" id="CP024091">
    <property type="protein sequence ID" value="ATP56237.1"/>
    <property type="molecule type" value="Genomic_DNA"/>
</dbReference>
<dbReference type="KEGG" id="pgs:CPT03_07025"/>
<sequence length="393" mass="44597">MIVKFLAKSKTFKGIRYNTNKVDKNKGELMKISGFGPLQGISNLKPQDYVNYLALISARNKRVQYPQLHTIISAKGKSAGKEELTAIASAWLEKMGYGKQPYLIVFHGDTNNHHVHIVSTRIDKASGKKINSAFEKIRAMTAISQVMQRDEKLTAKTDLEKALAFNFSTKPQFMMILESKGYTLIEEKGKFELIKFGRKLLEIDVSEIRERISNYQSPEKRAKQITALLYEYRSTYSGVLRAESLPLPGGGFKEKPGYTSDLAIFMKQKFGIQLIFHGVQGMPAYGYTVLDYSQGNAFKGSELMDLDVLTQDLNLALQQPLPQRSDLTKNIPFKPHEQIDEFMPLAFNGSFSPQETFIPYEAPIDINISDDIDDEAIHGRNRHRKRQARTNTR</sequence>
<evidence type="ECO:0000313" key="2">
    <source>
        <dbReference type="EMBL" id="ATP56237.1"/>
    </source>
</evidence>
<dbReference type="Proteomes" id="UP000223749">
    <property type="component" value="Chromosome"/>
</dbReference>
<dbReference type="OrthoDB" id="915634at2"/>
<accession>A0A2D1U3P9</accession>
<feature type="domain" description="MobA/VirD2-like nuclease" evidence="1">
    <location>
        <begin position="39"/>
        <end position="152"/>
    </location>
</feature>
<proteinExistence type="predicted"/>
<organism evidence="2 3">
    <name type="scientific">Pedobacter ginsengisoli</name>
    <dbReference type="NCBI Taxonomy" id="363852"/>
    <lineage>
        <taxon>Bacteria</taxon>
        <taxon>Pseudomonadati</taxon>
        <taxon>Bacteroidota</taxon>
        <taxon>Sphingobacteriia</taxon>
        <taxon>Sphingobacteriales</taxon>
        <taxon>Sphingobacteriaceae</taxon>
        <taxon>Pedobacter</taxon>
    </lineage>
</organism>
<dbReference type="RefSeq" id="WP_099438179.1">
    <property type="nucleotide sequence ID" value="NZ_CP024091.1"/>
</dbReference>
<name>A0A2D1U3P9_9SPHI</name>
<dbReference type="AlphaFoldDB" id="A0A2D1U3P9"/>
<reference evidence="2 3" key="1">
    <citation type="submission" date="2017-10" db="EMBL/GenBank/DDBJ databases">
        <title>Whole genome of Pedobacter ginsengisoli T01R-27 isolated from tomato rhizosphere.</title>
        <authorList>
            <person name="Weon H.-Y."/>
            <person name="Lee S.A."/>
            <person name="Sang M.K."/>
            <person name="Song J."/>
        </authorList>
    </citation>
    <scope>NUCLEOTIDE SEQUENCE [LARGE SCALE GENOMIC DNA]</scope>
    <source>
        <strain evidence="2 3">T01R-27</strain>
    </source>
</reference>
<dbReference type="InterPro" id="IPR005094">
    <property type="entry name" value="Endonuclease_MobA/VirD2"/>
</dbReference>
<protein>
    <recommendedName>
        <fullName evidence="1">MobA/VirD2-like nuclease domain-containing protein</fullName>
    </recommendedName>
</protein>
<evidence type="ECO:0000313" key="3">
    <source>
        <dbReference type="Proteomes" id="UP000223749"/>
    </source>
</evidence>
<gene>
    <name evidence="2" type="ORF">CPT03_07025</name>
</gene>
<evidence type="ECO:0000259" key="1">
    <source>
        <dbReference type="Pfam" id="PF03432"/>
    </source>
</evidence>
<keyword evidence="3" id="KW-1185">Reference proteome</keyword>
<dbReference type="Pfam" id="PF03432">
    <property type="entry name" value="Relaxase"/>
    <property type="match status" value="1"/>
</dbReference>